<dbReference type="Gene3D" id="3.40.50.150">
    <property type="entry name" value="Vaccinia Virus protein VP39"/>
    <property type="match status" value="1"/>
</dbReference>
<name>A0A1H3T847_9PSEU</name>
<keyword evidence="3" id="KW-1185">Reference proteome</keyword>
<evidence type="ECO:0000313" key="2">
    <source>
        <dbReference type="EMBL" id="SDZ46021.1"/>
    </source>
</evidence>
<accession>A0A1H3T847</accession>
<evidence type="ECO:0000259" key="1">
    <source>
        <dbReference type="Pfam" id="PF08242"/>
    </source>
</evidence>
<dbReference type="CDD" id="cd02440">
    <property type="entry name" value="AdoMet_MTases"/>
    <property type="match status" value="1"/>
</dbReference>
<dbReference type="AlphaFoldDB" id="A0A1H3T847"/>
<dbReference type="SUPFAM" id="SSF53335">
    <property type="entry name" value="S-adenosyl-L-methionine-dependent methyltransferases"/>
    <property type="match status" value="1"/>
</dbReference>
<proteinExistence type="predicted"/>
<dbReference type="Proteomes" id="UP000199515">
    <property type="component" value="Unassembled WGS sequence"/>
</dbReference>
<keyword evidence="2" id="KW-0808">Transferase</keyword>
<dbReference type="EMBL" id="FNON01000019">
    <property type="protein sequence ID" value="SDZ46021.1"/>
    <property type="molecule type" value="Genomic_DNA"/>
</dbReference>
<dbReference type="Pfam" id="PF08242">
    <property type="entry name" value="Methyltransf_12"/>
    <property type="match status" value="1"/>
</dbReference>
<reference evidence="2 3" key="1">
    <citation type="submission" date="2016-10" db="EMBL/GenBank/DDBJ databases">
        <authorList>
            <person name="de Groot N.N."/>
        </authorList>
    </citation>
    <scope>NUCLEOTIDE SEQUENCE [LARGE SCALE GENOMIC DNA]</scope>
    <source>
        <strain evidence="2 3">CPCC 202699</strain>
    </source>
</reference>
<dbReference type="PANTHER" id="PTHR43861:SF1">
    <property type="entry name" value="TRANS-ACONITATE 2-METHYLTRANSFERASE"/>
    <property type="match status" value="1"/>
</dbReference>
<keyword evidence="2" id="KW-0489">Methyltransferase</keyword>
<dbReference type="GO" id="GO:0008168">
    <property type="term" value="F:methyltransferase activity"/>
    <property type="evidence" value="ECO:0007669"/>
    <property type="project" value="UniProtKB-KW"/>
</dbReference>
<organism evidence="2 3">
    <name type="scientific">Amycolatopsis xylanica</name>
    <dbReference type="NCBI Taxonomy" id="589385"/>
    <lineage>
        <taxon>Bacteria</taxon>
        <taxon>Bacillati</taxon>
        <taxon>Actinomycetota</taxon>
        <taxon>Actinomycetes</taxon>
        <taxon>Pseudonocardiales</taxon>
        <taxon>Pseudonocardiaceae</taxon>
        <taxon>Amycolatopsis</taxon>
    </lineage>
</organism>
<feature type="domain" description="Methyltransferase type 12" evidence="1">
    <location>
        <begin position="30"/>
        <end position="133"/>
    </location>
</feature>
<evidence type="ECO:0000313" key="3">
    <source>
        <dbReference type="Proteomes" id="UP000199515"/>
    </source>
</evidence>
<dbReference type="InterPro" id="IPR029063">
    <property type="entry name" value="SAM-dependent_MTases_sf"/>
</dbReference>
<dbReference type="InterPro" id="IPR013217">
    <property type="entry name" value="Methyltransf_12"/>
</dbReference>
<sequence length="273" mass="27993">MRRADRLDAETHAGVAARLTAGLPPSPTVVDVGCGSGGMSASFAAALAAAGGGTLVLVDGTEALLAEAESVSTRAGGGSVQVKAVHADLGGQDLRALVPEADLVWASAVVHHLPDQQAGINRLVTALRTGGTLALAEGGLPTQHLPADLGVGEPGLERRLLAAKEIWFWEMRGGMEGSVRMPYGWETALGKAGLADVSSFGVLYHHPAPGGEAVRAAAIDAITWLAQGAEERLSASDNAALAQLLDPESPHYLGARDDLSLLAARTVHFGRMP</sequence>
<gene>
    <name evidence="2" type="ORF">SAMN05421504_1197</name>
</gene>
<dbReference type="GO" id="GO:0032259">
    <property type="term" value="P:methylation"/>
    <property type="evidence" value="ECO:0007669"/>
    <property type="project" value="UniProtKB-KW"/>
</dbReference>
<dbReference type="STRING" id="589385.SAMN05421504_1197"/>
<dbReference type="PANTHER" id="PTHR43861">
    <property type="entry name" value="TRANS-ACONITATE 2-METHYLTRANSFERASE-RELATED"/>
    <property type="match status" value="1"/>
</dbReference>
<protein>
    <submittedName>
        <fullName evidence="2">Trans-aconitate methyltransferase</fullName>
    </submittedName>
</protein>